<evidence type="ECO:0000256" key="3">
    <source>
        <dbReference type="ARBA" id="ARBA00022771"/>
    </source>
</evidence>
<feature type="domain" description="Zinc finger piccolo-type" evidence="9">
    <location>
        <begin position="1028"/>
        <end position="1071"/>
    </location>
</feature>
<evidence type="ECO:0000256" key="1">
    <source>
        <dbReference type="ARBA" id="ARBA00022723"/>
    </source>
</evidence>
<dbReference type="Pfam" id="PF05715">
    <property type="entry name" value="zf-piccolo"/>
    <property type="match status" value="2"/>
</dbReference>
<name>A0A4D9E471_9SAUR</name>
<protein>
    <submittedName>
        <fullName evidence="10">Phosphatidylinositol 4-phosphate 3-kinase C2 domain-containing subunit beta</fullName>
    </submittedName>
</protein>
<dbReference type="GO" id="GO:1904071">
    <property type="term" value="P:presynaptic active zone assembly"/>
    <property type="evidence" value="ECO:0007669"/>
    <property type="project" value="TreeGrafter"/>
</dbReference>
<dbReference type="InterPro" id="IPR052098">
    <property type="entry name" value="Presynaptic_Scaffold_Bsn/Pclo"/>
</dbReference>
<dbReference type="InterPro" id="IPR011011">
    <property type="entry name" value="Znf_FYVE_PHD"/>
</dbReference>
<feature type="compositionally biased region" description="Polar residues" evidence="8">
    <location>
        <begin position="737"/>
        <end position="749"/>
    </location>
</feature>
<evidence type="ECO:0000256" key="2">
    <source>
        <dbReference type="ARBA" id="ARBA00022737"/>
    </source>
</evidence>
<evidence type="ECO:0000256" key="5">
    <source>
        <dbReference type="ARBA" id="ARBA00023018"/>
    </source>
</evidence>
<feature type="compositionally biased region" description="Low complexity" evidence="8">
    <location>
        <begin position="377"/>
        <end position="503"/>
    </location>
</feature>
<dbReference type="GO" id="GO:0008270">
    <property type="term" value="F:zinc ion binding"/>
    <property type="evidence" value="ECO:0007669"/>
    <property type="project" value="UniProtKB-KW"/>
</dbReference>
<feature type="compositionally biased region" description="Low complexity" evidence="8">
    <location>
        <begin position="923"/>
        <end position="932"/>
    </location>
</feature>
<dbReference type="PANTHER" id="PTHR14113:SF6">
    <property type="entry name" value="PROTEIN PICCOLO"/>
    <property type="match status" value="1"/>
</dbReference>
<keyword evidence="4" id="KW-0862">Zinc</keyword>
<dbReference type="Gene3D" id="3.30.40.10">
    <property type="entry name" value="Zinc/RING finger domain, C3HC4 (zinc finger)"/>
    <property type="match status" value="2"/>
</dbReference>
<keyword evidence="1" id="KW-0479">Metal-binding</keyword>
<keyword evidence="6" id="KW-0966">Cell projection</keyword>
<feature type="compositionally biased region" description="Low complexity" evidence="8">
    <location>
        <begin position="537"/>
        <end position="550"/>
    </location>
</feature>
<feature type="compositionally biased region" description="Low complexity" evidence="8">
    <location>
        <begin position="333"/>
        <end position="360"/>
    </location>
</feature>
<organism evidence="10 11">
    <name type="scientific">Platysternon megacephalum</name>
    <name type="common">big-headed turtle</name>
    <dbReference type="NCBI Taxonomy" id="55544"/>
    <lineage>
        <taxon>Eukaryota</taxon>
        <taxon>Metazoa</taxon>
        <taxon>Chordata</taxon>
        <taxon>Craniata</taxon>
        <taxon>Vertebrata</taxon>
        <taxon>Euteleostomi</taxon>
        <taxon>Archelosauria</taxon>
        <taxon>Testudinata</taxon>
        <taxon>Testudines</taxon>
        <taxon>Cryptodira</taxon>
        <taxon>Durocryptodira</taxon>
        <taxon>Testudinoidea</taxon>
        <taxon>Platysternidae</taxon>
        <taxon>Platysternon</taxon>
    </lineage>
</organism>
<keyword evidence="3" id="KW-0863">Zinc-finger</keyword>
<dbReference type="OrthoDB" id="67700at2759"/>
<keyword evidence="10" id="KW-0808">Transferase</keyword>
<feature type="compositionally biased region" description="Basic and acidic residues" evidence="8">
    <location>
        <begin position="727"/>
        <end position="736"/>
    </location>
</feature>
<feature type="compositionally biased region" description="Polar residues" evidence="8">
    <location>
        <begin position="183"/>
        <end position="196"/>
    </location>
</feature>
<dbReference type="AlphaFoldDB" id="A0A4D9E471"/>
<feature type="compositionally biased region" description="Basic and acidic residues" evidence="8">
    <location>
        <begin position="766"/>
        <end position="783"/>
    </location>
</feature>
<dbReference type="GO" id="GO:0048788">
    <property type="term" value="C:cytoskeleton of presynaptic active zone"/>
    <property type="evidence" value="ECO:0007669"/>
    <property type="project" value="TreeGrafter"/>
</dbReference>
<dbReference type="GO" id="GO:0035418">
    <property type="term" value="P:protein localization to synapse"/>
    <property type="evidence" value="ECO:0007669"/>
    <property type="project" value="TreeGrafter"/>
</dbReference>
<proteinExistence type="predicted"/>
<keyword evidence="5" id="KW-0770">Synapse</keyword>
<keyword evidence="11" id="KW-1185">Reference proteome</keyword>
<comment type="subcellular location">
    <subcellularLocation>
        <location evidence="7">Presynaptic active zone</location>
    </subcellularLocation>
</comment>
<keyword evidence="2" id="KW-0677">Repeat</keyword>
<dbReference type="PANTHER" id="PTHR14113">
    <property type="entry name" value="PICCOLO/BASSOON"/>
    <property type="match status" value="1"/>
</dbReference>
<keyword evidence="10" id="KW-0418">Kinase</keyword>
<feature type="compositionally biased region" description="Pro residues" evidence="8">
    <location>
        <begin position="672"/>
        <end position="685"/>
    </location>
</feature>
<feature type="region of interest" description="Disordered" evidence="8">
    <location>
        <begin position="57"/>
        <end position="80"/>
    </location>
</feature>
<feature type="compositionally biased region" description="Basic and acidic residues" evidence="8">
    <location>
        <begin position="197"/>
        <end position="210"/>
    </location>
</feature>
<accession>A0A4D9E471</accession>
<feature type="compositionally biased region" description="Basic and acidic residues" evidence="8">
    <location>
        <begin position="239"/>
        <end position="269"/>
    </location>
</feature>
<feature type="compositionally biased region" description="Basic and acidic residues" evidence="8">
    <location>
        <begin position="991"/>
        <end position="1012"/>
    </location>
</feature>
<comment type="caution">
    <text evidence="10">The sequence shown here is derived from an EMBL/GenBank/DDBJ whole genome shotgun (WGS) entry which is preliminary data.</text>
</comment>
<feature type="compositionally biased region" description="Polar residues" evidence="8">
    <location>
        <begin position="275"/>
        <end position="286"/>
    </location>
</feature>
<sequence length="1082" mass="113809">MGNEASLEGGEALAGLPEGVAAAAAGDGGGQGLAAGVEADLSQLSEEERRQIAAVMSRAQGLPKGNLPGTTGAEPPPMQRHATKPLSPGPLPGGVGGCSRCRSPASRVHCIRSRRRMVQAGSRWGCSAKIEVSLSLVQGPEVARFSRPQSRHPELDINHYARQPGKSPSSLSKSRTVDVLKTEQWSPGRSPSSTSLRESKSRTDFKEDQKPSMMPSFLSEANPLSAVTSVVNKFNPFDLKSDSDAAQEEANRKQKAVQKDQGKLEEQKGHAKHPTPQQSPKPTVQQKEPVKSAPQQAGPSKLPPQQQQPGASKQALKPGPGQPTGPPSEQAKQPSQQRGPQRTQPQQPEPTKQVPQQSPAKPSPQQPGPTKTLPQLPDAARAPSHAPAPAKPSAQQPGPTKQPSQQPGQQAGPAKPSPQQAGPAKQPSQQPGPGKSSPQQAGLAKQPTQQPGPGKPCPQQAGPGKQPTQQPGPGKSSPQQAGLAKQPTQQPGPGKPCPQQAGPAKPPSQQPGPGKASPQPAGPAKLPSQQPGPTKLSGQQPGPGKPSQQQVTAATPGESAPKKTFCPLCTSTELLLHTPEQANYNTCTQCQTVVCSLCGFNPNPHITEVKEWLCLNCQMQRALGGDLASVHGPVPQPLPPKQKTTFPPLTTKPPSQPQQPTQKKDISQTPAPSQPPEPKKPPPLTKQPSMPGSPPVKSKQPPTEPVTPHISQQIEPTPKFGQIKPTLVEDKQKKPTTDSVPTSSASGLKQDSKSPKAPSTQQKAMEPQRSEHAKLLQDTHLAGDKAVLPDSKTLPQVSRQKSDPKFVSHPGSDTKGQKAVEPTQMKEDPKKTQIKVTPKPDAKQVPKGQQAAVGPKPTPVLPTPHPQQPQRAQEQPRRFSLNLGGITDAPKPQPTTPQETVTGKLFGFGASIFSQASNLISTSGQQGAQSSGPLLGPATKQSPLPSQVPPKEASQAQPSPKAAPVKKEAKPPVAEKSQPPKSDNIVTVKGSELEKKPIAAKDSKPQIAESKKTAGPPGLEKATLPKSTCTLCKTGLNIGSKDPPNFNTCTECKTIVCNLCGFNPMPHIVEVGSGILYLLYIR</sequence>
<dbReference type="InterPro" id="IPR013083">
    <property type="entry name" value="Znf_RING/FYVE/PHD"/>
</dbReference>
<dbReference type="GO" id="GO:0098978">
    <property type="term" value="C:glutamatergic synapse"/>
    <property type="evidence" value="ECO:0007669"/>
    <property type="project" value="TreeGrafter"/>
</dbReference>
<dbReference type="STRING" id="55544.A0A4D9E471"/>
<evidence type="ECO:0000256" key="4">
    <source>
        <dbReference type="ARBA" id="ARBA00022833"/>
    </source>
</evidence>
<feature type="compositionally biased region" description="Pro residues" evidence="8">
    <location>
        <begin position="856"/>
        <end position="867"/>
    </location>
</feature>
<evidence type="ECO:0000256" key="8">
    <source>
        <dbReference type="SAM" id="MobiDB-lite"/>
    </source>
</evidence>
<dbReference type="EMBL" id="QXTE01000213">
    <property type="protein sequence ID" value="TFK01770.1"/>
    <property type="molecule type" value="Genomic_DNA"/>
</dbReference>
<evidence type="ECO:0000313" key="10">
    <source>
        <dbReference type="EMBL" id="TFK01770.1"/>
    </source>
</evidence>
<evidence type="ECO:0000256" key="7">
    <source>
        <dbReference type="ARBA" id="ARBA00034101"/>
    </source>
</evidence>
<dbReference type="GO" id="GO:0098982">
    <property type="term" value="C:GABA-ergic synapse"/>
    <property type="evidence" value="ECO:0007669"/>
    <property type="project" value="TreeGrafter"/>
</dbReference>
<feature type="region of interest" description="Disordered" evidence="8">
    <location>
        <begin position="159"/>
        <end position="219"/>
    </location>
</feature>
<dbReference type="InterPro" id="IPR008899">
    <property type="entry name" value="Znf_piccolo"/>
</dbReference>
<dbReference type="SUPFAM" id="SSF57903">
    <property type="entry name" value="FYVE/PHD zinc finger"/>
    <property type="match status" value="2"/>
</dbReference>
<feature type="region of interest" description="Disordered" evidence="8">
    <location>
        <begin position="236"/>
        <end position="562"/>
    </location>
</feature>
<dbReference type="GO" id="GO:0030424">
    <property type="term" value="C:axon"/>
    <property type="evidence" value="ECO:0007669"/>
    <property type="project" value="TreeGrafter"/>
</dbReference>
<dbReference type="GO" id="GO:0016301">
    <property type="term" value="F:kinase activity"/>
    <property type="evidence" value="ECO:0007669"/>
    <property type="project" value="UniProtKB-KW"/>
</dbReference>
<evidence type="ECO:0000259" key="9">
    <source>
        <dbReference type="Pfam" id="PF05715"/>
    </source>
</evidence>
<reference evidence="10 11" key="1">
    <citation type="submission" date="2019-04" db="EMBL/GenBank/DDBJ databases">
        <title>Draft genome of the big-headed turtle Platysternon megacephalum.</title>
        <authorList>
            <person name="Gong S."/>
        </authorList>
    </citation>
    <scope>NUCLEOTIDE SEQUENCE [LARGE SCALE GENOMIC DNA]</scope>
    <source>
        <strain evidence="10">DO16091913</strain>
        <tissue evidence="10">Muscle</tissue>
    </source>
</reference>
<feature type="compositionally biased region" description="Low complexity" evidence="8">
    <location>
        <begin position="658"/>
        <end position="671"/>
    </location>
</feature>
<gene>
    <name evidence="10" type="ORF">DR999_PMT15987</name>
</gene>
<feature type="region of interest" description="Disordered" evidence="8">
    <location>
        <begin position="628"/>
        <end position="903"/>
    </location>
</feature>
<reference evidence="10 11" key="2">
    <citation type="submission" date="2019-04" db="EMBL/GenBank/DDBJ databases">
        <title>The genome sequence of big-headed turtle.</title>
        <authorList>
            <person name="Gong S."/>
        </authorList>
    </citation>
    <scope>NUCLEOTIDE SEQUENCE [LARGE SCALE GENOMIC DNA]</scope>
    <source>
        <strain evidence="10">DO16091913</strain>
        <tissue evidence="10">Muscle</tissue>
    </source>
</reference>
<evidence type="ECO:0000313" key="11">
    <source>
        <dbReference type="Proteomes" id="UP000297703"/>
    </source>
</evidence>
<feature type="compositionally biased region" description="Low complexity" evidence="8">
    <location>
        <begin position="953"/>
        <end position="963"/>
    </location>
</feature>
<dbReference type="GO" id="GO:0098882">
    <property type="term" value="F:structural constituent of presynaptic active zone"/>
    <property type="evidence" value="ECO:0007669"/>
    <property type="project" value="TreeGrafter"/>
</dbReference>
<feature type="domain" description="Zinc finger piccolo-type" evidence="9">
    <location>
        <begin position="565"/>
        <end position="623"/>
    </location>
</feature>
<dbReference type="Proteomes" id="UP000297703">
    <property type="component" value="Unassembled WGS sequence"/>
</dbReference>
<evidence type="ECO:0000256" key="6">
    <source>
        <dbReference type="ARBA" id="ARBA00023273"/>
    </source>
</evidence>
<feature type="compositionally biased region" description="Polar residues" evidence="8">
    <location>
        <begin position="293"/>
        <end position="311"/>
    </location>
</feature>
<feature type="region of interest" description="Disordered" evidence="8">
    <location>
        <begin position="920"/>
        <end position="1020"/>
    </location>
</feature>